<feature type="domain" description="Alginate lyase 2" evidence="2">
    <location>
        <begin position="39"/>
        <end position="214"/>
    </location>
</feature>
<accession>A0A2H5Q4L4</accession>
<name>A0A2H5Q4L4_CITUN</name>
<comment type="caution">
    <text evidence="3">The sequence shown here is derived from an EMBL/GenBank/DDBJ whole genome shotgun (WGS) entry which is preliminary data.</text>
</comment>
<gene>
    <name evidence="3" type="ORF">CUMW_195600</name>
</gene>
<dbReference type="STRING" id="55188.A0A2H5Q4L4"/>
<proteinExistence type="predicted"/>
<dbReference type="PANTHER" id="PTHR33681">
    <property type="entry name" value="BINDING PROTEIN, PUTATIVE, EXPRESSED-RELATED"/>
    <property type="match status" value="1"/>
</dbReference>
<evidence type="ECO:0000259" key="2">
    <source>
        <dbReference type="Pfam" id="PF08787"/>
    </source>
</evidence>
<dbReference type="SUPFAM" id="SSF49899">
    <property type="entry name" value="Concanavalin A-like lectins/glucanases"/>
    <property type="match status" value="1"/>
</dbReference>
<dbReference type="InterPro" id="IPR013320">
    <property type="entry name" value="ConA-like_dom_sf"/>
</dbReference>
<dbReference type="AlphaFoldDB" id="A0A2H5Q4L4"/>
<feature type="signal peptide" evidence="1">
    <location>
        <begin position="1"/>
        <end position="26"/>
    </location>
</feature>
<evidence type="ECO:0000313" key="3">
    <source>
        <dbReference type="EMBL" id="GAY59589.1"/>
    </source>
</evidence>
<dbReference type="Gene3D" id="2.60.120.200">
    <property type="match status" value="1"/>
</dbReference>
<keyword evidence="1" id="KW-0732">Signal</keyword>
<sequence length="219" mass="25084">MGALCNNIALEINLMFLLIRWMNCWPEDPTHGFTELPLNTSNYQIQKPYNLPLGNRYSFVNGVHKLWVYSTDKPLSKSSPTKPRTEISITGYNYSSNVWQFEGYGYVPCGTSGVCIMQVLGASPPHATTLQLRVYNGSLSYYRDPILVPNIYDKWFRLNVIHDVNASTVKIYIDGTLKYEAAGRGGNSYHFKFGVYGQINESYYMESRWKDIKVLKKCD</sequence>
<dbReference type="PANTHER" id="PTHR33681:SF20">
    <property type="entry name" value="ALGINATE LYASE 2 DOMAIN-CONTAINING PROTEIN"/>
    <property type="match status" value="1"/>
</dbReference>
<evidence type="ECO:0000313" key="4">
    <source>
        <dbReference type="Proteomes" id="UP000236630"/>
    </source>
</evidence>
<reference evidence="3 4" key="1">
    <citation type="journal article" date="2017" name="Front. Genet.">
        <title>Draft sequencing of the heterozygous diploid genome of Satsuma (Citrus unshiu Marc.) using a hybrid assembly approach.</title>
        <authorList>
            <person name="Shimizu T."/>
            <person name="Tanizawa Y."/>
            <person name="Mochizuki T."/>
            <person name="Nagasaki H."/>
            <person name="Yoshioka T."/>
            <person name="Toyoda A."/>
            <person name="Fujiyama A."/>
            <person name="Kaminuma E."/>
            <person name="Nakamura Y."/>
        </authorList>
    </citation>
    <scope>NUCLEOTIDE SEQUENCE [LARGE SCALE GENOMIC DNA]</scope>
    <source>
        <strain evidence="4">cv. Miyagawa wase</strain>
    </source>
</reference>
<dbReference type="EMBL" id="BDQV01000214">
    <property type="protein sequence ID" value="GAY59589.1"/>
    <property type="molecule type" value="Genomic_DNA"/>
</dbReference>
<feature type="chain" id="PRO_5014183119" description="Alginate lyase 2 domain-containing protein" evidence="1">
    <location>
        <begin position="27"/>
        <end position="219"/>
    </location>
</feature>
<dbReference type="InterPro" id="IPR014895">
    <property type="entry name" value="Alginate_lyase_2"/>
</dbReference>
<organism evidence="3 4">
    <name type="scientific">Citrus unshiu</name>
    <name type="common">Satsuma mandarin</name>
    <name type="synonym">Citrus nobilis var. unshiu</name>
    <dbReference type="NCBI Taxonomy" id="55188"/>
    <lineage>
        <taxon>Eukaryota</taxon>
        <taxon>Viridiplantae</taxon>
        <taxon>Streptophyta</taxon>
        <taxon>Embryophyta</taxon>
        <taxon>Tracheophyta</taxon>
        <taxon>Spermatophyta</taxon>
        <taxon>Magnoliopsida</taxon>
        <taxon>eudicotyledons</taxon>
        <taxon>Gunneridae</taxon>
        <taxon>Pentapetalae</taxon>
        <taxon>rosids</taxon>
        <taxon>malvids</taxon>
        <taxon>Sapindales</taxon>
        <taxon>Rutaceae</taxon>
        <taxon>Aurantioideae</taxon>
        <taxon>Citrus</taxon>
    </lineage>
</organism>
<dbReference type="Pfam" id="PF08787">
    <property type="entry name" value="Alginate_lyase2"/>
    <property type="match status" value="1"/>
</dbReference>
<dbReference type="Proteomes" id="UP000236630">
    <property type="component" value="Unassembled WGS sequence"/>
</dbReference>
<evidence type="ECO:0000256" key="1">
    <source>
        <dbReference type="SAM" id="SignalP"/>
    </source>
</evidence>
<protein>
    <recommendedName>
        <fullName evidence="2">Alginate lyase 2 domain-containing protein</fullName>
    </recommendedName>
</protein>
<keyword evidence="4" id="KW-1185">Reference proteome</keyword>